<evidence type="ECO:0000313" key="1">
    <source>
        <dbReference type="EMBL" id="BAR57971.1"/>
    </source>
</evidence>
<dbReference type="Proteomes" id="UP000063308">
    <property type="component" value="Chromosome"/>
</dbReference>
<dbReference type="AlphaFoldDB" id="A0A0E4BQ86"/>
<dbReference type="EMBL" id="AP014685">
    <property type="protein sequence ID" value="BAR57971.1"/>
    <property type="molecule type" value="Genomic_DNA"/>
</dbReference>
<evidence type="ECO:0000313" key="2">
    <source>
        <dbReference type="Proteomes" id="UP000063308"/>
    </source>
</evidence>
<proteinExistence type="predicted"/>
<gene>
    <name evidence="1" type="ORF">NK6_4805</name>
</gene>
<organism evidence="1 2">
    <name type="scientific">Bradyrhizobium diazoefficiens</name>
    <dbReference type="NCBI Taxonomy" id="1355477"/>
    <lineage>
        <taxon>Bacteria</taxon>
        <taxon>Pseudomonadati</taxon>
        <taxon>Pseudomonadota</taxon>
        <taxon>Alphaproteobacteria</taxon>
        <taxon>Hyphomicrobiales</taxon>
        <taxon>Nitrobacteraceae</taxon>
        <taxon>Bradyrhizobium</taxon>
    </lineage>
</organism>
<accession>A0A0E4BQ86</accession>
<reference evidence="1 2" key="1">
    <citation type="submission" date="2014-11" db="EMBL/GenBank/DDBJ databases">
        <title>Symbiosis island explosion on the genome of extra-slow-growing strains of soybean bradyrhizobia with massive insertion sequences.</title>
        <authorList>
            <person name="Iida T."/>
            <person name="Minamisawa K."/>
        </authorList>
    </citation>
    <scope>NUCLEOTIDE SEQUENCE [LARGE SCALE GENOMIC DNA]</scope>
    <source>
        <strain evidence="1 2">NK6</strain>
    </source>
</reference>
<protein>
    <submittedName>
        <fullName evidence="1">Uncharacterized protein</fullName>
    </submittedName>
</protein>
<sequence>MRHRRRLGVALFMLFNFKAYNLTSRMIQADF</sequence>
<name>A0A0E4BQ86_9BRAD</name>